<evidence type="ECO:0000313" key="2">
    <source>
        <dbReference type="Proteomes" id="UP000236394"/>
    </source>
</evidence>
<dbReference type="Gene3D" id="3.10.530.10">
    <property type="entry name" value="CPE0013-like"/>
    <property type="match status" value="1"/>
</dbReference>
<reference evidence="2" key="1">
    <citation type="submission" date="2017-04" db="EMBL/GenBank/DDBJ databases">
        <authorList>
            <person name="Bumgarner R.E."/>
            <person name="Fredricks D.N."/>
            <person name="Srinivasan S."/>
        </authorList>
    </citation>
    <scope>NUCLEOTIDE SEQUENCE [LARGE SCALE GENOMIC DNA]</scope>
    <source>
        <strain evidence="2">KA00405</strain>
    </source>
</reference>
<protein>
    <submittedName>
        <fullName evidence="1">Molybdopterin oxidoreductase</fullName>
    </submittedName>
</protein>
<dbReference type="PANTHER" id="PTHR39450">
    <property type="entry name" value="MOLYBDOPTERIN OXIDOREDUCTASE, 4FE-4S CLUSTER-BINDING SUBUNIT"/>
    <property type="match status" value="1"/>
</dbReference>
<dbReference type="InterPro" id="IPR036593">
    <property type="entry name" value="CPE0013-like_sf"/>
</dbReference>
<gene>
    <name evidence="1" type="ORF">B7R76_05260</name>
</gene>
<dbReference type="EMBL" id="NBZD01000003">
    <property type="protein sequence ID" value="PNH18255.1"/>
    <property type="molecule type" value="Genomic_DNA"/>
</dbReference>
<dbReference type="Proteomes" id="UP000236394">
    <property type="component" value="Unassembled WGS sequence"/>
</dbReference>
<accession>A0A2J8B0G0</accession>
<comment type="caution">
    <text evidence="1">The sequence shown here is derived from an EMBL/GenBank/DDBJ whole genome shotgun (WGS) entry which is preliminary data.</text>
</comment>
<dbReference type="AlphaFoldDB" id="A0A2J8B0G0"/>
<dbReference type="Pfam" id="PF07892">
    <property type="entry name" value="DUF1667"/>
    <property type="match status" value="1"/>
</dbReference>
<evidence type="ECO:0000313" key="1">
    <source>
        <dbReference type="EMBL" id="PNH18255.1"/>
    </source>
</evidence>
<organism evidence="1 2">
    <name type="scientific">Mageeibacillus indolicus</name>
    <dbReference type="NCBI Taxonomy" id="884684"/>
    <lineage>
        <taxon>Bacteria</taxon>
        <taxon>Bacillati</taxon>
        <taxon>Bacillota</taxon>
        <taxon>Clostridia</taxon>
        <taxon>Eubacteriales</taxon>
        <taxon>Oscillospiraceae</taxon>
        <taxon>Mageeibacillus</taxon>
    </lineage>
</organism>
<dbReference type="SUPFAM" id="SSF160148">
    <property type="entry name" value="CPE0013-like"/>
    <property type="match status" value="1"/>
</dbReference>
<dbReference type="RefSeq" id="WP_034574815.1">
    <property type="nucleotide sequence ID" value="NZ_NBZD01000003.1"/>
</dbReference>
<name>A0A2J8B0G0_9FIRM</name>
<dbReference type="InterPro" id="IPR012460">
    <property type="entry name" value="DUF1667"/>
</dbReference>
<sequence>MREITCIVCPQGCRLLVDGVEDNGIHPEIDPKSLKVSGNSCPRGDAYGRSEVVAPTRMVTATVEVEDSQVHRCPVKTSKPIPKAEMNEVVKALQKVKLHLPIKLHEVVVQNICDTGADIITTRSWQ</sequence>
<proteinExistence type="predicted"/>
<dbReference type="PANTHER" id="PTHR39450:SF1">
    <property type="entry name" value="DUF1667 DOMAIN-CONTAINING PROTEIN"/>
    <property type="match status" value="1"/>
</dbReference>